<feature type="domain" description="Penicillin-binding protein dimerisation" evidence="17">
    <location>
        <begin position="60"/>
        <end position="294"/>
    </location>
</feature>
<dbReference type="SUPFAM" id="SSF56601">
    <property type="entry name" value="beta-lactamase/transpeptidase-like"/>
    <property type="match status" value="1"/>
</dbReference>
<dbReference type="GO" id="GO:0008360">
    <property type="term" value="P:regulation of cell shape"/>
    <property type="evidence" value="ECO:0007669"/>
    <property type="project" value="UniProtKB-KW"/>
</dbReference>
<evidence type="ECO:0000256" key="4">
    <source>
        <dbReference type="ARBA" id="ARBA00007171"/>
    </source>
</evidence>
<feature type="domain" description="Penicillin-binding protein transpeptidase" evidence="16">
    <location>
        <begin position="356"/>
        <end position="686"/>
    </location>
</feature>
<dbReference type="InterPro" id="IPR050515">
    <property type="entry name" value="Beta-lactam/transpept"/>
</dbReference>
<dbReference type="GO" id="GO:0009002">
    <property type="term" value="F:serine-type D-Ala-D-Ala carboxypeptidase activity"/>
    <property type="evidence" value="ECO:0007669"/>
    <property type="project" value="UniProtKB-EC"/>
</dbReference>
<dbReference type="Pfam" id="PF00905">
    <property type="entry name" value="Transpeptidase"/>
    <property type="match status" value="1"/>
</dbReference>
<name>A0A5D4RYP3_9BACI</name>
<evidence type="ECO:0000256" key="12">
    <source>
        <dbReference type="ARBA" id="ARBA00023316"/>
    </source>
</evidence>
<evidence type="ECO:0000256" key="10">
    <source>
        <dbReference type="ARBA" id="ARBA00022989"/>
    </source>
</evidence>
<dbReference type="PANTHER" id="PTHR30627:SF2">
    <property type="entry name" value="PEPTIDOGLYCAN D,D-TRANSPEPTIDASE MRDA"/>
    <property type="match status" value="1"/>
</dbReference>
<dbReference type="Gene3D" id="3.90.1310.10">
    <property type="entry name" value="Penicillin-binding protein 2a (Domain 2)"/>
    <property type="match status" value="1"/>
</dbReference>
<proteinExistence type="inferred from homology"/>
<reference evidence="18 19" key="1">
    <citation type="submission" date="2019-08" db="EMBL/GenBank/DDBJ databases">
        <title>Bacillus genomes from the desert of Cuatro Cienegas, Coahuila.</title>
        <authorList>
            <person name="Olmedo-Alvarez G."/>
        </authorList>
    </citation>
    <scope>NUCLEOTIDE SEQUENCE [LARGE SCALE GENOMIC DNA]</scope>
    <source>
        <strain evidence="18 19">CH108_3D</strain>
    </source>
</reference>
<evidence type="ECO:0000256" key="5">
    <source>
        <dbReference type="ARBA" id="ARBA00012448"/>
    </source>
</evidence>
<keyword evidence="7 15" id="KW-0812">Transmembrane</keyword>
<sequence length="716" mass="81452">MKEKKAKKNQTTVRMNLLFVSVFFLFSMLILRLGVVQIVKGNQYEAEVSRTENVKSDNGNPPRGKIYDRYRNVIVDNVPMNAITYTSTQSTTSKDMLKVAKELAKLIEIDQKVIDSISDRDKKDYWLLQNNKEAAKLVTKDELKKLEANEELAEDERNKKVYQMQLERISEKQFDTYTNDELKVLAIFRQFNTGYALSPKIVKNKDVSDEEMARVSENLSNLPGVNVTTDWERKYTQKSTLRSILGKVSTTEQGIPTELVEQYKSKGYAMNDRVGTSYFESEYESLLKGKKEEIEHITKGGSLIDSKLITEGHSGKDVYLTIDLKLQKELEKIVEEELSKQAAKYWESPYLDRAYLIMMNPNTGEILSMVGKKYGKDEDGNVELQDDALGTFTSEYGVGSAVKGATVLTGYMTDSLAIGETLYDEEIQIKGTKPKRSWFYQNEGPQYMTDKTALEKSSNGYMWKVAFKVSGVNYVRNQPMNIKKESFDTFRNHFKQFGLGVKTEIDLPGEADGLQGTGYKPGNLMDFAIGQYDTYTPMQLAQYVSTIANGGYRMQPHIMKEIREPNYESDKVGSLLYEHESKVLNRLDATEEEILSVQQGFYRVAHGSRGTADNFKNAPYDAAAKSGTAEAFYYAPERGKNLATYNTTLVGYAPYANPEVSFAVVLPASHQDRDPYVNKTMAKRAMDKYFELKKEYEKKGYYSESTDKEVIDSEEE</sequence>
<gene>
    <name evidence="18" type="ORF">FZC83_00505</name>
</gene>
<dbReference type="GO" id="GO:0009252">
    <property type="term" value="P:peptidoglycan biosynthetic process"/>
    <property type="evidence" value="ECO:0007669"/>
    <property type="project" value="UniProtKB-UniPathway"/>
</dbReference>
<dbReference type="RefSeq" id="WP_148984254.1">
    <property type="nucleotide sequence ID" value="NZ_CP128801.1"/>
</dbReference>
<dbReference type="Pfam" id="PF03717">
    <property type="entry name" value="PBP_dimer"/>
    <property type="match status" value="1"/>
</dbReference>
<dbReference type="InterPro" id="IPR012338">
    <property type="entry name" value="Beta-lactam/transpept-like"/>
</dbReference>
<evidence type="ECO:0000256" key="11">
    <source>
        <dbReference type="ARBA" id="ARBA00023136"/>
    </source>
</evidence>
<evidence type="ECO:0000256" key="13">
    <source>
        <dbReference type="ARBA" id="ARBA00034000"/>
    </source>
</evidence>
<comment type="pathway">
    <text evidence="3">Cell wall biogenesis; peptidoglycan biosynthesis.</text>
</comment>
<dbReference type="GO" id="GO:0071555">
    <property type="term" value="P:cell wall organization"/>
    <property type="evidence" value="ECO:0007669"/>
    <property type="project" value="UniProtKB-KW"/>
</dbReference>
<evidence type="ECO:0000256" key="6">
    <source>
        <dbReference type="ARBA" id="ARBA00022475"/>
    </source>
</evidence>
<dbReference type="Gene3D" id="3.40.710.10">
    <property type="entry name" value="DD-peptidase/beta-lactamase superfamily"/>
    <property type="match status" value="1"/>
</dbReference>
<keyword evidence="8" id="KW-0133">Cell shape</keyword>
<keyword evidence="10 15" id="KW-1133">Transmembrane helix</keyword>
<dbReference type="GO" id="GO:0071972">
    <property type="term" value="F:peptidoglycan L,D-transpeptidase activity"/>
    <property type="evidence" value="ECO:0007669"/>
    <property type="project" value="TreeGrafter"/>
</dbReference>
<evidence type="ECO:0000313" key="18">
    <source>
        <dbReference type="EMBL" id="TYS56090.1"/>
    </source>
</evidence>
<evidence type="ECO:0000256" key="3">
    <source>
        <dbReference type="ARBA" id="ARBA00004752"/>
    </source>
</evidence>
<dbReference type="Proteomes" id="UP000322997">
    <property type="component" value="Unassembled WGS sequence"/>
</dbReference>
<evidence type="ECO:0000256" key="1">
    <source>
        <dbReference type="ARBA" id="ARBA00004167"/>
    </source>
</evidence>
<keyword evidence="11 15" id="KW-0472">Membrane</keyword>
<dbReference type="AlphaFoldDB" id="A0A5D4RYP3"/>
<feature type="transmembrane region" description="Helical" evidence="15">
    <location>
        <begin position="12"/>
        <end position="35"/>
    </location>
</feature>
<dbReference type="PANTHER" id="PTHR30627">
    <property type="entry name" value="PEPTIDOGLYCAN D,D-TRANSPEPTIDASE"/>
    <property type="match status" value="1"/>
</dbReference>
<organism evidence="18 19">
    <name type="scientific">Rossellomorea marisflavi</name>
    <dbReference type="NCBI Taxonomy" id="189381"/>
    <lineage>
        <taxon>Bacteria</taxon>
        <taxon>Bacillati</taxon>
        <taxon>Bacillota</taxon>
        <taxon>Bacilli</taxon>
        <taxon>Bacillales</taxon>
        <taxon>Bacillaceae</taxon>
        <taxon>Rossellomorea</taxon>
    </lineage>
</organism>
<evidence type="ECO:0000256" key="15">
    <source>
        <dbReference type="SAM" id="Phobius"/>
    </source>
</evidence>
<dbReference type="Gene3D" id="1.10.10.1230">
    <property type="entry name" value="Penicillin-binding protein, N-terminal non-catalytic domain, head sub-domain"/>
    <property type="match status" value="1"/>
</dbReference>
<evidence type="ECO:0000256" key="9">
    <source>
        <dbReference type="ARBA" id="ARBA00022984"/>
    </source>
</evidence>
<dbReference type="SUPFAM" id="SSF56519">
    <property type="entry name" value="Penicillin binding protein dimerisation domain"/>
    <property type="match status" value="1"/>
</dbReference>
<feature type="coiled-coil region" evidence="14">
    <location>
        <begin position="136"/>
        <end position="172"/>
    </location>
</feature>
<accession>A0A5D4RYP3</accession>
<evidence type="ECO:0000259" key="16">
    <source>
        <dbReference type="Pfam" id="PF00905"/>
    </source>
</evidence>
<evidence type="ECO:0000313" key="19">
    <source>
        <dbReference type="Proteomes" id="UP000322997"/>
    </source>
</evidence>
<dbReference type="InterPro" id="IPR001460">
    <property type="entry name" value="PCN-bd_Tpept"/>
</dbReference>
<evidence type="ECO:0000259" key="17">
    <source>
        <dbReference type="Pfam" id="PF03717"/>
    </source>
</evidence>
<keyword evidence="12" id="KW-0961">Cell wall biogenesis/degradation</keyword>
<comment type="subcellular location">
    <subcellularLocation>
        <location evidence="2">Cell membrane</location>
    </subcellularLocation>
    <subcellularLocation>
        <location evidence="1">Membrane</location>
        <topology evidence="1">Single-pass membrane protein</topology>
    </subcellularLocation>
</comment>
<comment type="catalytic activity">
    <reaction evidence="13">
        <text>Preferential cleavage: (Ac)2-L-Lys-D-Ala-|-D-Ala. Also transpeptidation of peptidyl-alanyl moieties that are N-acyl substituents of D-alanine.</text>
        <dbReference type="EC" id="3.4.16.4"/>
    </reaction>
</comment>
<dbReference type="GO" id="GO:0005886">
    <property type="term" value="C:plasma membrane"/>
    <property type="evidence" value="ECO:0007669"/>
    <property type="project" value="UniProtKB-SubCell"/>
</dbReference>
<evidence type="ECO:0000256" key="2">
    <source>
        <dbReference type="ARBA" id="ARBA00004236"/>
    </source>
</evidence>
<protein>
    <recommendedName>
        <fullName evidence="5">serine-type D-Ala-D-Ala carboxypeptidase</fullName>
        <ecNumber evidence="5">3.4.16.4</ecNumber>
    </recommendedName>
</protein>
<comment type="similarity">
    <text evidence="4">Belongs to the transpeptidase family.</text>
</comment>
<keyword evidence="9" id="KW-0573">Peptidoglycan synthesis</keyword>
<keyword evidence="14" id="KW-0175">Coiled coil</keyword>
<dbReference type="EMBL" id="VTEQ01000001">
    <property type="protein sequence ID" value="TYS56090.1"/>
    <property type="molecule type" value="Genomic_DNA"/>
</dbReference>
<comment type="caution">
    <text evidence="18">The sequence shown here is derived from an EMBL/GenBank/DDBJ whole genome shotgun (WGS) entry which is preliminary data.</text>
</comment>
<dbReference type="UniPathway" id="UPA00219"/>
<dbReference type="InterPro" id="IPR036138">
    <property type="entry name" value="PBP_dimer_sf"/>
</dbReference>
<keyword evidence="6" id="KW-1003">Cell membrane</keyword>
<dbReference type="EC" id="3.4.16.4" evidence="5"/>
<evidence type="ECO:0000256" key="7">
    <source>
        <dbReference type="ARBA" id="ARBA00022692"/>
    </source>
</evidence>
<evidence type="ECO:0000256" key="8">
    <source>
        <dbReference type="ARBA" id="ARBA00022960"/>
    </source>
</evidence>
<dbReference type="GO" id="GO:0008658">
    <property type="term" value="F:penicillin binding"/>
    <property type="evidence" value="ECO:0007669"/>
    <property type="project" value="InterPro"/>
</dbReference>
<dbReference type="InterPro" id="IPR005311">
    <property type="entry name" value="PBP_dimer"/>
</dbReference>
<evidence type="ECO:0000256" key="14">
    <source>
        <dbReference type="SAM" id="Coils"/>
    </source>
</evidence>